<organism evidence="2 3">
    <name type="scientific">Cudoniella acicularis</name>
    <dbReference type="NCBI Taxonomy" id="354080"/>
    <lineage>
        <taxon>Eukaryota</taxon>
        <taxon>Fungi</taxon>
        <taxon>Dikarya</taxon>
        <taxon>Ascomycota</taxon>
        <taxon>Pezizomycotina</taxon>
        <taxon>Leotiomycetes</taxon>
        <taxon>Helotiales</taxon>
        <taxon>Tricladiaceae</taxon>
        <taxon>Cudoniella</taxon>
    </lineage>
</organism>
<gene>
    <name evidence="2" type="ORF">G7Y89_g11296</name>
</gene>
<evidence type="ECO:0000313" key="3">
    <source>
        <dbReference type="Proteomes" id="UP000566819"/>
    </source>
</evidence>
<dbReference type="EMBL" id="JAAMPI010001070">
    <property type="protein sequence ID" value="KAF4626861.1"/>
    <property type="molecule type" value="Genomic_DNA"/>
</dbReference>
<dbReference type="PANTHER" id="PTHR35569:SF1">
    <property type="entry name" value="CYANAMIDE HYDRATASE DDI2-RELATED"/>
    <property type="match status" value="1"/>
</dbReference>
<sequence>MQFLKPLKAGVFAFLVGASLSNASPFVKGSYPWISARQTQIPTIVLAGVTVPNTPIVQAAQAYARAHADDMTFNHVMRSWLFGSIMINKTTAATGVAFDPEVHAVAAILHDLGWDKTGELISKDKRFEVDGAIAAWNFIEAAVNNGTADNDWDENRKQLVWDSIALHTTPQISAYKQPVVALTGFGILSDFQGPHSNCCDPEHLLTWDEYNTIKEAFPRLDLGPSVSKIACGIAKTKPATTFDNWMMTYGFHYVENYTQEAKGHLTIDLVESALPN</sequence>
<accession>A0A8H4VY59</accession>
<dbReference type="Gene3D" id="1.10.3210.10">
    <property type="entry name" value="Hypothetical protein af1432"/>
    <property type="match status" value="1"/>
</dbReference>
<feature type="chain" id="PRO_5034949111" description="HD domain-containing protein" evidence="1">
    <location>
        <begin position="24"/>
        <end position="276"/>
    </location>
</feature>
<dbReference type="Proteomes" id="UP000566819">
    <property type="component" value="Unassembled WGS sequence"/>
</dbReference>
<evidence type="ECO:0000313" key="2">
    <source>
        <dbReference type="EMBL" id="KAF4626861.1"/>
    </source>
</evidence>
<evidence type="ECO:0000256" key="1">
    <source>
        <dbReference type="SAM" id="SignalP"/>
    </source>
</evidence>
<protein>
    <recommendedName>
        <fullName evidence="4">HD domain-containing protein</fullName>
    </recommendedName>
</protein>
<dbReference type="PANTHER" id="PTHR35569">
    <property type="entry name" value="CYANAMIDE HYDRATASE DDI2-RELATED"/>
    <property type="match status" value="1"/>
</dbReference>
<proteinExistence type="predicted"/>
<name>A0A8H4VY59_9HELO</name>
<feature type="signal peptide" evidence="1">
    <location>
        <begin position="1"/>
        <end position="23"/>
    </location>
</feature>
<dbReference type="OrthoDB" id="2378324at2759"/>
<dbReference type="AlphaFoldDB" id="A0A8H4VY59"/>
<keyword evidence="3" id="KW-1185">Reference proteome</keyword>
<keyword evidence="1" id="KW-0732">Signal</keyword>
<reference evidence="2 3" key="1">
    <citation type="submission" date="2020-03" db="EMBL/GenBank/DDBJ databases">
        <title>Draft Genome Sequence of Cudoniella acicularis.</title>
        <authorList>
            <person name="Buettner E."/>
            <person name="Kellner H."/>
        </authorList>
    </citation>
    <scope>NUCLEOTIDE SEQUENCE [LARGE SCALE GENOMIC DNA]</scope>
    <source>
        <strain evidence="2 3">DSM 108380</strain>
    </source>
</reference>
<dbReference type="SUPFAM" id="SSF109604">
    <property type="entry name" value="HD-domain/PDEase-like"/>
    <property type="match status" value="1"/>
</dbReference>
<evidence type="ECO:0008006" key="4">
    <source>
        <dbReference type="Google" id="ProtNLM"/>
    </source>
</evidence>
<comment type="caution">
    <text evidence="2">The sequence shown here is derived from an EMBL/GenBank/DDBJ whole genome shotgun (WGS) entry which is preliminary data.</text>
</comment>